<name>A0AAV8Z0P5_9CUCU</name>
<evidence type="ECO:0000313" key="2">
    <source>
        <dbReference type="EMBL" id="KAJ8956886.1"/>
    </source>
</evidence>
<protein>
    <submittedName>
        <fullName evidence="2">Uncharacterized protein</fullName>
    </submittedName>
</protein>
<accession>A0AAV8Z0P5</accession>
<evidence type="ECO:0000256" key="1">
    <source>
        <dbReference type="SAM" id="MobiDB-lite"/>
    </source>
</evidence>
<reference evidence="2" key="1">
    <citation type="journal article" date="2023" name="Insect Mol. Biol.">
        <title>Genome sequencing provides insights into the evolution of gene families encoding plant cell wall-degrading enzymes in longhorned beetles.</title>
        <authorList>
            <person name="Shin N.R."/>
            <person name="Okamura Y."/>
            <person name="Kirsch R."/>
            <person name="Pauchet Y."/>
        </authorList>
    </citation>
    <scope>NUCLEOTIDE SEQUENCE</scope>
    <source>
        <strain evidence="2">AMC_N1</strain>
    </source>
</reference>
<evidence type="ECO:0000313" key="3">
    <source>
        <dbReference type="Proteomes" id="UP001162162"/>
    </source>
</evidence>
<gene>
    <name evidence="2" type="ORF">NQ318_014303</name>
</gene>
<dbReference type="AlphaFoldDB" id="A0AAV8Z0P5"/>
<dbReference type="EMBL" id="JAPWTK010000027">
    <property type="protein sequence ID" value="KAJ8956886.1"/>
    <property type="molecule type" value="Genomic_DNA"/>
</dbReference>
<proteinExistence type="predicted"/>
<sequence>MKQSISDSDSEDSESTDEENSVNVISDDRSSPTAIRKLKK</sequence>
<keyword evidence="3" id="KW-1185">Reference proteome</keyword>
<dbReference type="Proteomes" id="UP001162162">
    <property type="component" value="Unassembled WGS sequence"/>
</dbReference>
<feature type="compositionally biased region" description="Acidic residues" evidence="1">
    <location>
        <begin position="8"/>
        <end position="20"/>
    </location>
</feature>
<feature type="region of interest" description="Disordered" evidence="1">
    <location>
        <begin position="1"/>
        <end position="40"/>
    </location>
</feature>
<comment type="caution">
    <text evidence="2">The sequence shown here is derived from an EMBL/GenBank/DDBJ whole genome shotgun (WGS) entry which is preliminary data.</text>
</comment>
<organism evidence="2 3">
    <name type="scientific">Aromia moschata</name>
    <dbReference type="NCBI Taxonomy" id="1265417"/>
    <lineage>
        <taxon>Eukaryota</taxon>
        <taxon>Metazoa</taxon>
        <taxon>Ecdysozoa</taxon>
        <taxon>Arthropoda</taxon>
        <taxon>Hexapoda</taxon>
        <taxon>Insecta</taxon>
        <taxon>Pterygota</taxon>
        <taxon>Neoptera</taxon>
        <taxon>Endopterygota</taxon>
        <taxon>Coleoptera</taxon>
        <taxon>Polyphaga</taxon>
        <taxon>Cucujiformia</taxon>
        <taxon>Chrysomeloidea</taxon>
        <taxon>Cerambycidae</taxon>
        <taxon>Cerambycinae</taxon>
        <taxon>Callichromatini</taxon>
        <taxon>Aromia</taxon>
    </lineage>
</organism>